<dbReference type="SUPFAM" id="SSF48452">
    <property type="entry name" value="TPR-like"/>
    <property type="match status" value="1"/>
</dbReference>
<evidence type="ECO:0000313" key="3">
    <source>
        <dbReference type="EMBL" id="WPK12485.1"/>
    </source>
</evidence>
<dbReference type="Proteomes" id="UP001322664">
    <property type="component" value="Chromosome"/>
</dbReference>
<keyword evidence="1" id="KW-0472">Membrane</keyword>
<keyword evidence="1" id="KW-1133">Transmembrane helix</keyword>
<evidence type="ECO:0000256" key="1">
    <source>
        <dbReference type="SAM" id="Phobius"/>
    </source>
</evidence>
<dbReference type="RefSeq" id="WP_319837227.1">
    <property type="nucleotide sequence ID" value="NZ_CP137624.1"/>
</dbReference>
<keyword evidence="4" id="KW-1185">Reference proteome</keyword>
<protein>
    <recommendedName>
        <fullName evidence="2">Ancillary SecYEG translocon subunit/Cell division coordinator CpoB TPR domain-containing protein</fullName>
    </recommendedName>
</protein>
<accession>A0ABZ0S027</accession>
<organism evidence="3 4">
    <name type="scientific">Lysinibacillus louembei</name>
    <dbReference type="NCBI Taxonomy" id="1470088"/>
    <lineage>
        <taxon>Bacteria</taxon>
        <taxon>Bacillati</taxon>
        <taxon>Bacillota</taxon>
        <taxon>Bacilli</taxon>
        <taxon>Bacillales</taxon>
        <taxon>Bacillaceae</taxon>
        <taxon>Lysinibacillus</taxon>
    </lineage>
</organism>
<feature type="transmembrane region" description="Helical" evidence="1">
    <location>
        <begin position="12"/>
        <end position="30"/>
    </location>
</feature>
<proteinExistence type="predicted"/>
<feature type="domain" description="Ancillary SecYEG translocon subunit/Cell division coordinator CpoB TPR" evidence="2">
    <location>
        <begin position="15"/>
        <end position="144"/>
    </location>
</feature>
<sequence length="165" mass="18744">MNIKESTRKYILASFVMFVVGGLIVANVLAKKQDEVFSTEDILYQQAIQLYEEGNYSDAQALISDLITEKADSEMVNYLAALIAGQNGDFPAAVVFMQKALDINPYNVERPIFMLQFGEMLFSAEKYEEAKIVLQRCIDAGWAPEDYPEYQEQVQGMLLQMENMQ</sequence>
<dbReference type="Pfam" id="PF09976">
    <property type="entry name" value="TPR_21"/>
    <property type="match status" value="1"/>
</dbReference>
<reference evidence="3 4" key="1">
    <citation type="submission" date="2023-09" db="EMBL/GenBank/DDBJ databases">
        <authorList>
            <person name="Page C.A."/>
            <person name="Perez-Diaz I.M."/>
        </authorList>
    </citation>
    <scope>NUCLEOTIDE SEQUENCE [LARGE SCALE GENOMIC DNA]</scope>
    <source>
        <strain evidence="3 4">Ll15</strain>
    </source>
</reference>
<dbReference type="InterPro" id="IPR018704">
    <property type="entry name" value="SecYEG/CpoB_TPR"/>
</dbReference>
<name>A0ABZ0S027_9BACI</name>
<keyword evidence="1" id="KW-0812">Transmembrane</keyword>
<dbReference type="EMBL" id="CP137624">
    <property type="protein sequence ID" value="WPK12485.1"/>
    <property type="molecule type" value="Genomic_DNA"/>
</dbReference>
<evidence type="ECO:0000313" key="4">
    <source>
        <dbReference type="Proteomes" id="UP001322664"/>
    </source>
</evidence>
<gene>
    <name evidence="3" type="ORF">R6U77_01965</name>
</gene>
<dbReference type="InterPro" id="IPR011990">
    <property type="entry name" value="TPR-like_helical_dom_sf"/>
</dbReference>
<dbReference type="Gene3D" id="1.25.40.10">
    <property type="entry name" value="Tetratricopeptide repeat domain"/>
    <property type="match status" value="1"/>
</dbReference>
<evidence type="ECO:0000259" key="2">
    <source>
        <dbReference type="Pfam" id="PF09976"/>
    </source>
</evidence>